<gene>
    <name evidence="1" type="ORF">RRH01S_09_02600</name>
</gene>
<accession>A0AA87U6E1</accession>
<sequence>MLDSIIIANVIQLRDQYRLGRSSSSEDEFYEEHGHDSYVAFTWFGNILDRTYAWLKTKKADRPNVDRSACDSDACCGQAASARMWLGLYPLSILNCWMR</sequence>
<proteinExistence type="predicted"/>
<organism evidence="1 2">
    <name type="scientific">Rhizobium rhizogenes NBRC 13257</name>
    <dbReference type="NCBI Taxonomy" id="1220581"/>
    <lineage>
        <taxon>Bacteria</taxon>
        <taxon>Pseudomonadati</taxon>
        <taxon>Pseudomonadota</taxon>
        <taxon>Alphaproteobacteria</taxon>
        <taxon>Hyphomicrobiales</taxon>
        <taxon>Rhizobiaceae</taxon>
        <taxon>Rhizobium/Agrobacterium group</taxon>
        <taxon>Rhizobium</taxon>
    </lineage>
</organism>
<dbReference type="EMBL" id="BAYX01000009">
    <property type="protein sequence ID" value="GAJ94945.1"/>
    <property type="molecule type" value="Genomic_DNA"/>
</dbReference>
<dbReference type="AlphaFoldDB" id="A0AA87U6E1"/>
<name>A0AA87U6E1_RHIRH</name>
<protein>
    <submittedName>
        <fullName evidence="1">Uncharacterized protein</fullName>
    </submittedName>
</protein>
<evidence type="ECO:0000313" key="2">
    <source>
        <dbReference type="Proteomes" id="UP000026941"/>
    </source>
</evidence>
<dbReference type="Proteomes" id="UP000026941">
    <property type="component" value="Unassembled WGS sequence"/>
</dbReference>
<evidence type="ECO:0000313" key="1">
    <source>
        <dbReference type="EMBL" id="GAJ94945.1"/>
    </source>
</evidence>
<reference evidence="1 2" key="1">
    <citation type="submission" date="2014-05" db="EMBL/GenBank/DDBJ databases">
        <title>Whole genome shotgun sequence of Rhizobium rhizogenes NBRC 13257.</title>
        <authorList>
            <person name="Katano-Makiyama Y."/>
            <person name="Hosoyama A."/>
            <person name="Hashimoto M."/>
            <person name="Hosoyama Y."/>
            <person name="Noguchi M."/>
            <person name="Tsuchikane K."/>
            <person name="Kimura A."/>
            <person name="Ohji S."/>
            <person name="Ichikawa N."/>
            <person name="Yamazoe A."/>
            <person name="Fujita N."/>
        </authorList>
    </citation>
    <scope>NUCLEOTIDE SEQUENCE [LARGE SCALE GENOMIC DNA]</scope>
    <source>
        <strain evidence="1 2">NBRC 13257</strain>
    </source>
</reference>
<comment type="caution">
    <text evidence="1">The sequence shown here is derived from an EMBL/GenBank/DDBJ whole genome shotgun (WGS) entry which is preliminary data.</text>
</comment>